<accession>A0AAV7HVE7</accession>
<feature type="compositionally biased region" description="Low complexity" evidence="1">
    <location>
        <begin position="68"/>
        <end position="77"/>
    </location>
</feature>
<evidence type="ECO:0000313" key="2">
    <source>
        <dbReference type="EMBL" id="KAH0534307.1"/>
    </source>
</evidence>
<comment type="caution">
    <text evidence="2">The sequence shown here is derived from an EMBL/GenBank/DDBJ whole genome shotgun (WGS) entry which is preliminary data.</text>
</comment>
<proteinExistence type="predicted"/>
<dbReference type="EMBL" id="JAHXZJ010002982">
    <property type="protein sequence ID" value="KAH0534307.1"/>
    <property type="molecule type" value="Genomic_DNA"/>
</dbReference>
<reference evidence="2 3" key="1">
    <citation type="journal article" date="2021" name="J. Hered.">
        <title>A chromosome-level genome assembly of the parasitoid wasp, Cotesia glomerata (Hymenoptera: Braconidae).</title>
        <authorList>
            <person name="Pinto B.J."/>
            <person name="Weis J.J."/>
            <person name="Gamble T."/>
            <person name="Ode P.J."/>
            <person name="Paul R."/>
            <person name="Zaspel J.M."/>
        </authorList>
    </citation>
    <scope>NUCLEOTIDE SEQUENCE [LARGE SCALE GENOMIC DNA]</scope>
    <source>
        <strain evidence="2">CgM1</strain>
    </source>
</reference>
<keyword evidence="3" id="KW-1185">Reference proteome</keyword>
<gene>
    <name evidence="2" type="ORF">KQX54_002908</name>
</gene>
<sequence>MVEGKNRERDRERRRRKGKRKEERPGPGSVRIPGSEGKGLSKKESKVASYKREQNHESCGTRNRRRTNGGSLSSRGSATSIQCGLCAVLTGLFRRAMCITGSRRGSGESCYQELSTDMHPAALPATNDSLCAGNDPEDPAGRQASFSRIKEAVEEVSF</sequence>
<dbReference type="AlphaFoldDB" id="A0AAV7HVE7"/>
<dbReference type="Proteomes" id="UP000826195">
    <property type="component" value="Unassembled WGS sequence"/>
</dbReference>
<evidence type="ECO:0000256" key="1">
    <source>
        <dbReference type="SAM" id="MobiDB-lite"/>
    </source>
</evidence>
<organism evidence="2 3">
    <name type="scientific">Cotesia glomerata</name>
    <name type="common">Lepidopteran parasitic wasp</name>
    <name type="synonym">Apanteles glomeratus</name>
    <dbReference type="NCBI Taxonomy" id="32391"/>
    <lineage>
        <taxon>Eukaryota</taxon>
        <taxon>Metazoa</taxon>
        <taxon>Ecdysozoa</taxon>
        <taxon>Arthropoda</taxon>
        <taxon>Hexapoda</taxon>
        <taxon>Insecta</taxon>
        <taxon>Pterygota</taxon>
        <taxon>Neoptera</taxon>
        <taxon>Endopterygota</taxon>
        <taxon>Hymenoptera</taxon>
        <taxon>Apocrita</taxon>
        <taxon>Ichneumonoidea</taxon>
        <taxon>Braconidae</taxon>
        <taxon>Microgastrinae</taxon>
        <taxon>Cotesia</taxon>
    </lineage>
</organism>
<evidence type="ECO:0000313" key="3">
    <source>
        <dbReference type="Proteomes" id="UP000826195"/>
    </source>
</evidence>
<protein>
    <submittedName>
        <fullName evidence="2">Uncharacterized protein</fullName>
    </submittedName>
</protein>
<feature type="compositionally biased region" description="Basic and acidic residues" evidence="1">
    <location>
        <begin position="39"/>
        <end position="56"/>
    </location>
</feature>
<name>A0AAV7HVE7_COTGL</name>
<feature type="compositionally biased region" description="Basic and acidic residues" evidence="1">
    <location>
        <begin position="1"/>
        <end position="11"/>
    </location>
</feature>
<feature type="region of interest" description="Disordered" evidence="1">
    <location>
        <begin position="1"/>
        <end position="79"/>
    </location>
</feature>